<dbReference type="Proteomes" id="UP000335636">
    <property type="component" value="Unassembled WGS sequence"/>
</dbReference>
<evidence type="ECO:0000256" key="6">
    <source>
        <dbReference type="ARBA" id="ARBA00022827"/>
    </source>
</evidence>
<dbReference type="GO" id="GO:0046203">
    <property type="term" value="P:spermidine catabolic process"/>
    <property type="evidence" value="ECO:0007669"/>
    <property type="project" value="TreeGrafter"/>
</dbReference>
<dbReference type="Gene3D" id="3.50.50.60">
    <property type="entry name" value="FAD/NAD(P)-binding domain"/>
    <property type="match status" value="1"/>
</dbReference>
<dbReference type="GO" id="GO:0005737">
    <property type="term" value="C:cytoplasm"/>
    <property type="evidence" value="ECO:0007669"/>
    <property type="project" value="UniProtKB-SubCell"/>
</dbReference>
<dbReference type="AlphaFoldDB" id="A0A5E4BL86"/>
<comment type="caution">
    <text evidence="9">The sequence shown here is derived from an EMBL/GenBank/DDBJ whole genome shotgun (WGS) entry which is preliminary data.</text>
</comment>
<dbReference type="PANTHER" id="PTHR10742">
    <property type="entry name" value="FLAVIN MONOAMINE OXIDASE"/>
    <property type="match status" value="1"/>
</dbReference>
<evidence type="ECO:0000256" key="2">
    <source>
        <dbReference type="ARBA" id="ARBA00004496"/>
    </source>
</evidence>
<evidence type="ECO:0000256" key="7">
    <source>
        <dbReference type="ARBA" id="ARBA00023002"/>
    </source>
</evidence>
<evidence type="ECO:0000259" key="8">
    <source>
        <dbReference type="Pfam" id="PF01593"/>
    </source>
</evidence>
<evidence type="ECO:0000256" key="1">
    <source>
        <dbReference type="ARBA" id="ARBA00001974"/>
    </source>
</evidence>
<reference evidence="9" key="1">
    <citation type="submission" date="2019-04" db="EMBL/GenBank/DDBJ databases">
        <authorList>
            <person name="Alioto T."/>
            <person name="Alioto T."/>
        </authorList>
    </citation>
    <scope>NUCLEOTIDE SEQUENCE [LARGE SCALE GENOMIC DNA]</scope>
</reference>
<keyword evidence="4" id="KW-0963">Cytoplasm</keyword>
<evidence type="ECO:0000256" key="3">
    <source>
        <dbReference type="ARBA" id="ARBA00005995"/>
    </source>
</evidence>
<dbReference type="SUPFAM" id="SSF51905">
    <property type="entry name" value="FAD/NAD(P)-binding domain"/>
    <property type="match status" value="1"/>
</dbReference>
<dbReference type="PANTHER" id="PTHR10742:SF405">
    <property type="entry name" value="PEROXISOMAL N(1)-ACETYL-SPERMINE_SPERMIDINE OXIDASE"/>
    <property type="match status" value="1"/>
</dbReference>
<dbReference type="EMBL" id="CABDUW010000503">
    <property type="protein sequence ID" value="VTJ70337.1"/>
    <property type="molecule type" value="Genomic_DNA"/>
</dbReference>
<dbReference type="InterPro" id="IPR002937">
    <property type="entry name" value="Amino_oxidase"/>
</dbReference>
<organism evidence="9 10">
    <name type="scientific">Marmota monax</name>
    <name type="common">Woodchuck</name>
    <dbReference type="NCBI Taxonomy" id="9995"/>
    <lineage>
        <taxon>Eukaryota</taxon>
        <taxon>Metazoa</taxon>
        <taxon>Chordata</taxon>
        <taxon>Craniata</taxon>
        <taxon>Vertebrata</taxon>
        <taxon>Euteleostomi</taxon>
        <taxon>Mammalia</taxon>
        <taxon>Eutheria</taxon>
        <taxon>Euarchontoglires</taxon>
        <taxon>Glires</taxon>
        <taxon>Rodentia</taxon>
        <taxon>Sciuromorpha</taxon>
        <taxon>Sciuridae</taxon>
        <taxon>Xerinae</taxon>
        <taxon>Marmotini</taxon>
        <taxon>Marmota</taxon>
    </lineage>
</organism>
<evidence type="ECO:0000256" key="4">
    <source>
        <dbReference type="ARBA" id="ARBA00022490"/>
    </source>
</evidence>
<accession>A0A5E4BL86</accession>
<evidence type="ECO:0000313" key="9">
    <source>
        <dbReference type="EMBL" id="VTJ70337.1"/>
    </source>
</evidence>
<comment type="similarity">
    <text evidence="3">Belongs to the flavin monoamine oxidase family.</text>
</comment>
<feature type="domain" description="Amine oxidase" evidence="8">
    <location>
        <begin position="23"/>
        <end position="336"/>
    </location>
</feature>
<comment type="cofactor">
    <cofactor evidence="1">
        <name>FAD</name>
        <dbReference type="ChEBI" id="CHEBI:57692"/>
    </cofactor>
</comment>
<evidence type="ECO:0000313" key="10">
    <source>
        <dbReference type="Proteomes" id="UP000335636"/>
    </source>
</evidence>
<evidence type="ECO:0000256" key="5">
    <source>
        <dbReference type="ARBA" id="ARBA00022630"/>
    </source>
</evidence>
<proteinExistence type="inferred from homology"/>
<keyword evidence="10" id="KW-1185">Reference proteome</keyword>
<dbReference type="Pfam" id="PF01593">
    <property type="entry name" value="Amino_oxidase"/>
    <property type="match status" value="1"/>
</dbReference>
<keyword evidence="7" id="KW-0560">Oxidoreductase</keyword>
<keyword evidence="6" id="KW-0274">FAD</keyword>
<comment type="subcellular location">
    <subcellularLocation>
        <location evidence="2">Cytoplasm</location>
    </subcellularLocation>
</comment>
<protein>
    <recommendedName>
        <fullName evidence="8">Amine oxidase domain-containing protein</fullName>
    </recommendedName>
</protein>
<dbReference type="GO" id="GO:0046592">
    <property type="term" value="F:polyamine oxidase activity"/>
    <property type="evidence" value="ECO:0007669"/>
    <property type="project" value="TreeGrafter"/>
</dbReference>
<dbReference type="InterPro" id="IPR050281">
    <property type="entry name" value="Flavin_monoamine_oxidase"/>
</dbReference>
<name>A0A5E4BL86_MARMO</name>
<dbReference type="InterPro" id="IPR036188">
    <property type="entry name" value="FAD/NAD-bd_sf"/>
</dbReference>
<sequence>MASGGDGAEASGGRRVLVVGGGIAGLGAAQRLCSHPAAQHLRVLEATACAGGRIRSERRFGGVVEVGAHWIHGPSQGNPVFQLAAEYGLLGEKELSKENQLVETGGHVGLPSVCCTSSGARVSLELVAEMASLFYGLIDQTREFLHATETPVPSVGEYLKKEISQQVTGWTENEETRKLKLAILNTFFHVECCLSGTHSMDLVALAPFGEYTVLPGLDCTFSGGYQELTNCIMASLPKDVMIFNMPVKTIHWNGSFREGTFPGEAFPVLVECEDGSRLPAHHVIVTVPLGFLKEQQNTFFDPPLPAEKAEAIRKIGFGTNNKIFLEFEEPFWEPDCQLIQVVWEDTSPLQDTAPSMQDAWFKKLIGFLVLPPFGYVCVLSALREAGPFIRSVCLRKQHVGLTASHF</sequence>
<gene>
    <name evidence="9" type="ORF">MONAX_5E037460</name>
</gene>
<keyword evidence="5" id="KW-0285">Flavoprotein</keyword>